<dbReference type="GO" id="GO:0009425">
    <property type="term" value="C:bacterial-type flagellum basal body"/>
    <property type="evidence" value="ECO:0007669"/>
    <property type="project" value="UniProtKB-SubCell"/>
</dbReference>
<dbReference type="InterPro" id="IPR052205">
    <property type="entry name" value="FliO/MopB"/>
</dbReference>
<dbReference type="GeneID" id="93896166"/>
<dbReference type="RefSeq" id="WP_017420591.1">
    <property type="nucleotide sequence ID" value="NZ_CP016321.1"/>
</dbReference>
<evidence type="ECO:0000313" key="11">
    <source>
        <dbReference type="Proteomes" id="UP000054370"/>
    </source>
</evidence>
<keyword evidence="11" id="KW-1185">Reference proteome</keyword>
<keyword evidence="2 7" id="KW-0812">Transmembrane</keyword>
<evidence type="ECO:0000313" key="9">
    <source>
        <dbReference type="EMBL" id="HAS8538945.1"/>
    </source>
</evidence>
<keyword evidence="9" id="KW-0966">Cell projection</keyword>
<keyword evidence="8" id="KW-0732">Signal</keyword>
<evidence type="ECO:0000256" key="3">
    <source>
        <dbReference type="ARBA" id="ARBA00022989"/>
    </source>
</evidence>
<dbReference type="Pfam" id="PF04347">
    <property type="entry name" value="FliO"/>
    <property type="match status" value="1"/>
</dbReference>
<comment type="caution">
    <text evidence="9">The sequence shown here is derived from an EMBL/GenBank/DDBJ whole genome shotgun (WGS) entry which is preliminary data.</text>
</comment>
<dbReference type="EMBL" id="LOSH02000004">
    <property type="protein sequence ID" value="PNM67093.1"/>
    <property type="molecule type" value="Genomic_DNA"/>
</dbReference>
<keyword evidence="9" id="KW-0969">Cilium</keyword>
<evidence type="ECO:0000313" key="10">
    <source>
        <dbReference type="EMBL" id="PNM67093.1"/>
    </source>
</evidence>
<feature type="transmembrane region" description="Helical" evidence="7">
    <location>
        <begin position="40"/>
        <end position="60"/>
    </location>
</feature>
<feature type="signal peptide" evidence="8">
    <location>
        <begin position="1"/>
        <end position="30"/>
    </location>
</feature>
<dbReference type="NCBIfam" id="TIGR03500">
    <property type="entry name" value="FliO_TIGR"/>
    <property type="match status" value="1"/>
</dbReference>
<reference evidence="9" key="2">
    <citation type="journal article" date="2018" name="Genome Biol.">
        <title>SKESA: strategic k-mer extension for scrupulous assemblies.</title>
        <authorList>
            <person name="Souvorov A."/>
            <person name="Agarwala R."/>
            <person name="Lipman D.J."/>
        </authorList>
    </citation>
    <scope>NUCLEOTIDE SEQUENCE</scope>
    <source>
        <strain evidence="9">BCW_3452</strain>
    </source>
</reference>
<proteinExistence type="inferred from homology"/>
<comment type="subcellular location">
    <subcellularLocation>
        <location evidence="7">Cell membrane</location>
    </subcellularLocation>
    <subcellularLocation>
        <location evidence="7">Bacterial flagellum basal body</location>
    </subcellularLocation>
</comment>
<keyword evidence="3 7" id="KW-1133">Transmembrane helix</keyword>
<evidence type="ECO:0000256" key="5">
    <source>
        <dbReference type="ARBA" id="ARBA00023143"/>
    </source>
</evidence>
<dbReference type="AlphaFoldDB" id="A0A087I8I5"/>
<dbReference type="EMBL" id="DACRBY010000003">
    <property type="protein sequence ID" value="HAS8538945.1"/>
    <property type="molecule type" value="Genomic_DNA"/>
</dbReference>
<keyword evidence="1 7" id="KW-1003">Cell membrane</keyword>
<keyword evidence="9" id="KW-0282">Flagellum</keyword>
<evidence type="ECO:0000256" key="8">
    <source>
        <dbReference type="SAM" id="SignalP"/>
    </source>
</evidence>
<gene>
    <name evidence="9" type="primary">fliO</name>
    <name evidence="10" type="ORF">AL548_012545</name>
    <name evidence="9" type="ORF">I7730_04000</name>
</gene>
<keyword evidence="4 7" id="KW-0472">Membrane</keyword>
<feature type="chain" id="PRO_5041036848" description="Flagellar protein" evidence="8">
    <location>
        <begin position="31"/>
        <end position="140"/>
    </location>
</feature>
<dbReference type="PANTHER" id="PTHR38766:SF1">
    <property type="entry name" value="FLAGELLAR PROTEIN FLIO"/>
    <property type="match status" value="1"/>
</dbReference>
<evidence type="ECO:0000256" key="4">
    <source>
        <dbReference type="ARBA" id="ARBA00023136"/>
    </source>
</evidence>
<evidence type="ECO:0000256" key="1">
    <source>
        <dbReference type="ARBA" id="ARBA00022475"/>
    </source>
</evidence>
<evidence type="ECO:0000256" key="6">
    <source>
        <dbReference type="ARBA" id="ARBA00037937"/>
    </source>
</evidence>
<reference evidence="9" key="3">
    <citation type="submission" date="2019-01" db="EMBL/GenBank/DDBJ databases">
        <authorList>
            <consortium name="NCBI Pathogen Detection Project"/>
        </authorList>
    </citation>
    <scope>NUCLEOTIDE SEQUENCE</scope>
    <source>
        <strain evidence="9">BCW_3452</strain>
    </source>
</reference>
<reference evidence="10 11" key="1">
    <citation type="submission" date="2017-12" db="EMBL/GenBank/DDBJ databases">
        <title>FDA dAtabase for Regulatory Grade micrObial Sequences (FDA-ARGOS): Supporting development and validation of Infectious Disease Dx tests.</title>
        <authorList>
            <person name="Hoffmann M."/>
            <person name="Allard M."/>
            <person name="Evans P."/>
            <person name="Brown E."/>
            <person name="Tallon L.J."/>
            <person name="Sadzewicz L."/>
            <person name="Sengamalay N."/>
            <person name="Ott S."/>
            <person name="Godinez A."/>
            <person name="Nagaraj S."/>
            <person name="Vavikolanu K."/>
            <person name="Aluvathingal J."/>
            <person name="Nadendla S."/>
            <person name="Hobson J."/>
            <person name="Sichtig H."/>
        </authorList>
    </citation>
    <scope>NUCLEOTIDE SEQUENCE [LARGE SCALE GENOMIC DNA]</scope>
    <source>
        <strain evidence="11">ATCC 29307</strain>
        <strain evidence="10">FDAARGOS_118</strain>
    </source>
</reference>
<evidence type="ECO:0000256" key="2">
    <source>
        <dbReference type="ARBA" id="ARBA00022692"/>
    </source>
</evidence>
<dbReference type="Proteomes" id="UP000863257">
    <property type="component" value="Unassembled WGS sequence"/>
</dbReference>
<dbReference type="PANTHER" id="PTHR38766">
    <property type="entry name" value="FLAGELLAR PROTEIN FLIO"/>
    <property type="match status" value="1"/>
</dbReference>
<sequence>MLMRPSRYRHRLFGLTGALVAMTSAPRVWAAPQAPELDLATTFASLLLVIAFILFLAWLMKRIQTPAFGQKHGLKVVSQIAVGTRERIAVVQAGEEQFLVGITSQSIQLLAKLEHPLKQEELAKTAFAQQFSQLLKKNEQ</sequence>
<protein>
    <recommendedName>
        <fullName evidence="7">Flagellar protein</fullName>
    </recommendedName>
</protein>
<evidence type="ECO:0000256" key="7">
    <source>
        <dbReference type="RuleBase" id="RU362064"/>
    </source>
</evidence>
<dbReference type="InterPro" id="IPR022781">
    <property type="entry name" value="Flagellar_biosynth_FliO"/>
</dbReference>
<accession>A0A087I8I5</accession>
<dbReference type="GO" id="GO:0005886">
    <property type="term" value="C:plasma membrane"/>
    <property type="evidence" value="ECO:0007669"/>
    <property type="project" value="UniProtKB-SubCell"/>
</dbReference>
<dbReference type="OrthoDB" id="9342590at2"/>
<comment type="similarity">
    <text evidence="6 7">Belongs to the FliO/MopB family.</text>
</comment>
<dbReference type="Proteomes" id="UP000054370">
    <property type="component" value="Unassembled WGS sequence"/>
</dbReference>
<dbReference type="GO" id="GO:0044781">
    <property type="term" value="P:bacterial-type flagellum organization"/>
    <property type="evidence" value="ECO:0007669"/>
    <property type="project" value="UniProtKB-UniRule"/>
</dbReference>
<keyword evidence="5 7" id="KW-0975">Bacterial flagellum</keyword>
<name>A0A087I8I5_VIBVL</name>
<organism evidence="9">
    <name type="scientific">Vibrio vulnificus</name>
    <dbReference type="NCBI Taxonomy" id="672"/>
    <lineage>
        <taxon>Bacteria</taxon>
        <taxon>Pseudomonadati</taxon>
        <taxon>Pseudomonadota</taxon>
        <taxon>Gammaproteobacteria</taxon>
        <taxon>Vibrionales</taxon>
        <taxon>Vibrionaceae</taxon>
        <taxon>Vibrio</taxon>
    </lineage>
</organism>